<comment type="subcellular location">
    <subcellularLocation>
        <location evidence="1 10">Cell membrane</location>
        <topology evidence="1 10">Multi-pass membrane protein</topology>
    </subcellularLocation>
</comment>
<dbReference type="GO" id="GO:0009306">
    <property type="term" value="P:protein secretion"/>
    <property type="evidence" value="ECO:0007669"/>
    <property type="project" value="UniProtKB-UniRule"/>
</dbReference>
<dbReference type="RefSeq" id="WP_110887132.1">
    <property type="nucleotide sequence ID" value="NZ_QJSX01000009.1"/>
</dbReference>
<feature type="transmembrane region" description="Helical" evidence="10">
    <location>
        <begin position="50"/>
        <end position="71"/>
    </location>
</feature>
<evidence type="ECO:0000256" key="1">
    <source>
        <dbReference type="ARBA" id="ARBA00004651"/>
    </source>
</evidence>
<comment type="similarity">
    <text evidence="2 10">Belongs to the SecG family.</text>
</comment>
<dbReference type="GO" id="GO:0015450">
    <property type="term" value="F:protein-transporting ATPase activity"/>
    <property type="evidence" value="ECO:0007669"/>
    <property type="project" value="UniProtKB-UniRule"/>
</dbReference>
<name>A0A318S4H7_9DEIO</name>
<reference evidence="11 12" key="1">
    <citation type="submission" date="2018-06" db="EMBL/GenBank/DDBJ databases">
        <title>Genomic Encyclopedia of Type Strains, Phase IV (KMG-IV): sequencing the most valuable type-strain genomes for metagenomic binning, comparative biology and taxonomic classification.</title>
        <authorList>
            <person name="Goeker M."/>
        </authorList>
    </citation>
    <scope>NUCLEOTIDE SEQUENCE [LARGE SCALE GENOMIC DNA]</scope>
    <source>
        <strain evidence="11 12">DSM 18048</strain>
    </source>
</reference>
<dbReference type="GO" id="GO:0065002">
    <property type="term" value="P:intracellular protein transmembrane transport"/>
    <property type="evidence" value="ECO:0007669"/>
    <property type="project" value="TreeGrafter"/>
</dbReference>
<dbReference type="NCBIfam" id="TIGR00810">
    <property type="entry name" value="secG"/>
    <property type="match status" value="1"/>
</dbReference>
<evidence type="ECO:0000256" key="10">
    <source>
        <dbReference type="RuleBase" id="RU365087"/>
    </source>
</evidence>
<gene>
    <name evidence="11" type="ORF">DES52_109109</name>
</gene>
<evidence type="ECO:0000256" key="6">
    <source>
        <dbReference type="ARBA" id="ARBA00022927"/>
    </source>
</evidence>
<evidence type="ECO:0000256" key="8">
    <source>
        <dbReference type="ARBA" id="ARBA00023010"/>
    </source>
</evidence>
<dbReference type="PANTHER" id="PTHR34182">
    <property type="entry name" value="PROTEIN-EXPORT MEMBRANE PROTEIN SECG"/>
    <property type="match status" value="1"/>
</dbReference>
<organism evidence="11 12">
    <name type="scientific">Deinococcus yavapaiensis KR-236</name>
    <dbReference type="NCBI Taxonomy" id="694435"/>
    <lineage>
        <taxon>Bacteria</taxon>
        <taxon>Thermotogati</taxon>
        <taxon>Deinococcota</taxon>
        <taxon>Deinococci</taxon>
        <taxon>Deinococcales</taxon>
        <taxon>Deinococcaceae</taxon>
        <taxon>Deinococcus</taxon>
    </lineage>
</organism>
<evidence type="ECO:0000313" key="12">
    <source>
        <dbReference type="Proteomes" id="UP000248326"/>
    </source>
</evidence>
<evidence type="ECO:0000256" key="2">
    <source>
        <dbReference type="ARBA" id="ARBA00008445"/>
    </source>
</evidence>
<dbReference type="EMBL" id="QJSX01000009">
    <property type="protein sequence ID" value="PYE53336.1"/>
    <property type="molecule type" value="Genomic_DNA"/>
</dbReference>
<keyword evidence="7 10" id="KW-1133">Transmembrane helix</keyword>
<dbReference type="GO" id="GO:0043952">
    <property type="term" value="P:protein transport by the Sec complex"/>
    <property type="evidence" value="ECO:0007669"/>
    <property type="project" value="TreeGrafter"/>
</dbReference>
<evidence type="ECO:0000256" key="5">
    <source>
        <dbReference type="ARBA" id="ARBA00022692"/>
    </source>
</evidence>
<comment type="caution">
    <text evidence="11">The sequence shown here is derived from an EMBL/GenBank/DDBJ whole genome shotgun (WGS) entry which is preliminary data.</text>
</comment>
<comment type="function">
    <text evidence="10">Involved in protein export. Participates in an early event of protein translocation.</text>
</comment>
<dbReference type="AlphaFoldDB" id="A0A318S4H7"/>
<dbReference type="Pfam" id="PF03840">
    <property type="entry name" value="SecG"/>
    <property type="match status" value="1"/>
</dbReference>
<evidence type="ECO:0000256" key="7">
    <source>
        <dbReference type="ARBA" id="ARBA00022989"/>
    </source>
</evidence>
<sequence>MSILLEILLALVCIVLVFFVLLQVPKQSGLSAGLGGGGNLFGGQGVEGGLVRLTSIAGAGFMLVCLLLAIIPRA</sequence>
<keyword evidence="12" id="KW-1185">Reference proteome</keyword>
<dbReference type="InterPro" id="IPR004692">
    <property type="entry name" value="SecG"/>
</dbReference>
<evidence type="ECO:0000313" key="11">
    <source>
        <dbReference type="EMBL" id="PYE53336.1"/>
    </source>
</evidence>
<keyword evidence="8 10" id="KW-0811">Translocation</keyword>
<accession>A0A318S4H7</accession>
<keyword evidence="3 10" id="KW-0813">Transport</keyword>
<comment type="caution">
    <text evidence="10">Lacks conserved residue(s) required for the propagation of feature annotation.</text>
</comment>
<keyword evidence="6 10" id="KW-0653">Protein transport</keyword>
<keyword evidence="4 10" id="KW-1003">Cell membrane</keyword>
<evidence type="ECO:0000256" key="4">
    <source>
        <dbReference type="ARBA" id="ARBA00022475"/>
    </source>
</evidence>
<evidence type="ECO:0000256" key="9">
    <source>
        <dbReference type="ARBA" id="ARBA00023136"/>
    </source>
</evidence>
<dbReference type="GO" id="GO:0005886">
    <property type="term" value="C:plasma membrane"/>
    <property type="evidence" value="ECO:0007669"/>
    <property type="project" value="UniProtKB-SubCell"/>
</dbReference>
<protein>
    <recommendedName>
        <fullName evidence="10">Protein-export membrane protein SecG</fullName>
    </recommendedName>
</protein>
<keyword evidence="5 10" id="KW-0812">Transmembrane</keyword>
<keyword evidence="9 10" id="KW-0472">Membrane</keyword>
<evidence type="ECO:0000256" key="3">
    <source>
        <dbReference type="ARBA" id="ARBA00022448"/>
    </source>
</evidence>
<dbReference type="PANTHER" id="PTHR34182:SF1">
    <property type="entry name" value="PROTEIN-EXPORT MEMBRANE PROTEIN SECG"/>
    <property type="match status" value="1"/>
</dbReference>
<proteinExistence type="inferred from homology"/>
<dbReference type="Proteomes" id="UP000248326">
    <property type="component" value="Unassembled WGS sequence"/>
</dbReference>